<dbReference type="Proteomes" id="UP000314294">
    <property type="component" value="Unassembled WGS sequence"/>
</dbReference>
<sequence length="98" mass="10976">MSRLYHFSTTSMCSIMHSRLKKRPLDRGEMGIRHHHESSGGQAAARLIASPLGFGSGLQERTHRFLSRLSSLLDRVSVTVETDQVQQLMGRFHGDRGA</sequence>
<protein>
    <submittedName>
        <fullName evidence="1">Uncharacterized protein</fullName>
    </submittedName>
</protein>
<name>A0A4Z2HL42_9TELE</name>
<accession>A0A4Z2HL42</accession>
<proteinExistence type="predicted"/>
<comment type="caution">
    <text evidence="1">The sequence shown here is derived from an EMBL/GenBank/DDBJ whole genome shotgun (WGS) entry which is preliminary data.</text>
</comment>
<dbReference type="AlphaFoldDB" id="A0A4Z2HL42"/>
<reference evidence="1 2" key="1">
    <citation type="submission" date="2019-03" db="EMBL/GenBank/DDBJ databases">
        <title>First draft genome of Liparis tanakae, snailfish: a comprehensive survey of snailfish specific genes.</title>
        <authorList>
            <person name="Kim W."/>
            <person name="Song I."/>
            <person name="Jeong J.-H."/>
            <person name="Kim D."/>
            <person name="Kim S."/>
            <person name="Ryu S."/>
            <person name="Song J.Y."/>
            <person name="Lee S.K."/>
        </authorList>
    </citation>
    <scope>NUCLEOTIDE SEQUENCE [LARGE SCALE GENOMIC DNA]</scope>
    <source>
        <tissue evidence="1">Muscle</tissue>
    </source>
</reference>
<keyword evidence="2" id="KW-1185">Reference proteome</keyword>
<evidence type="ECO:0000313" key="2">
    <source>
        <dbReference type="Proteomes" id="UP000314294"/>
    </source>
</evidence>
<organism evidence="1 2">
    <name type="scientific">Liparis tanakae</name>
    <name type="common">Tanaka's snailfish</name>
    <dbReference type="NCBI Taxonomy" id="230148"/>
    <lineage>
        <taxon>Eukaryota</taxon>
        <taxon>Metazoa</taxon>
        <taxon>Chordata</taxon>
        <taxon>Craniata</taxon>
        <taxon>Vertebrata</taxon>
        <taxon>Euteleostomi</taxon>
        <taxon>Actinopterygii</taxon>
        <taxon>Neopterygii</taxon>
        <taxon>Teleostei</taxon>
        <taxon>Neoteleostei</taxon>
        <taxon>Acanthomorphata</taxon>
        <taxon>Eupercaria</taxon>
        <taxon>Perciformes</taxon>
        <taxon>Cottioidei</taxon>
        <taxon>Cottales</taxon>
        <taxon>Liparidae</taxon>
        <taxon>Liparis</taxon>
    </lineage>
</organism>
<evidence type="ECO:0000313" key="1">
    <source>
        <dbReference type="EMBL" id="TNN66015.1"/>
    </source>
</evidence>
<gene>
    <name evidence="1" type="ORF">EYF80_023771</name>
</gene>
<dbReference type="EMBL" id="SRLO01000226">
    <property type="protein sequence ID" value="TNN66015.1"/>
    <property type="molecule type" value="Genomic_DNA"/>
</dbReference>